<evidence type="ECO:0000313" key="1">
    <source>
        <dbReference type="EMBL" id="ETS33566.1"/>
    </source>
</evidence>
<dbReference type="EMBL" id="AYSJ01000002">
    <property type="protein sequence ID" value="ETS33566.1"/>
    <property type="molecule type" value="Genomic_DNA"/>
</dbReference>
<evidence type="ECO:0000313" key="2">
    <source>
        <dbReference type="Proteomes" id="UP000018957"/>
    </source>
</evidence>
<gene>
    <name evidence="1" type="ORF">PTE_00739</name>
</gene>
<keyword evidence="2" id="KW-1185">Reference proteome</keyword>
<accession>W3VCD5</accession>
<dbReference type="Proteomes" id="UP000018957">
    <property type="component" value="Unassembled WGS sequence"/>
</dbReference>
<sequence>MAFNNSLKPAHHKIRDGIPLCVYSTIFNLFISDSTLCLFYI</sequence>
<proteinExistence type="predicted"/>
<organism evidence="1 2">
    <name type="scientific">Photorhabdus khanii NC19</name>
    <dbReference type="NCBI Taxonomy" id="1004151"/>
    <lineage>
        <taxon>Bacteria</taxon>
        <taxon>Pseudomonadati</taxon>
        <taxon>Pseudomonadota</taxon>
        <taxon>Gammaproteobacteria</taxon>
        <taxon>Enterobacterales</taxon>
        <taxon>Morganellaceae</taxon>
        <taxon>Photorhabdus</taxon>
    </lineage>
</organism>
<comment type="caution">
    <text evidence="1">The sequence shown here is derived from an EMBL/GenBank/DDBJ whole genome shotgun (WGS) entry which is preliminary data.</text>
</comment>
<name>W3VCD5_9GAMM</name>
<protein>
    <submittedName>
        <fullName evidence="1">Uncharacterized protein</fullName>
    </submittedName>
</protein>
<reference evidence="1 2" key="1">
    <citation type="submission" date="2013-11" db="EMBL/GenBank/DDBJ databases">
        <title>Elucidation of the Photorhabdus temperata genome and generation of transposon mutant library to identify motility mutants.</title>
        <authorList>
            <person name="Hurst S.G.IV."/>
            <person name="Micheals B."/>
            <person name="Abebe-Akele F."/>
            <person name="Rowedder H."/>
            <person name="Bullock H."/>
            <person name="Jackobeck R."/>
            <person name="Janicki E."/>
            <person name="Tisa L.S."/>
        </authorList>
    </citation>
    <scope>NUCLEOTIDE SEQUENCE [LARGE SCALE GENOMIC DNA]</scope>
    <source>
        <strain evidence="1 2">NC19</strain>
    </source>
</reference>
<dbReference type="AlphaFoldDB" id="W3VCD5"/>